<reference evidence="1" key="2">
    <citation type="submission" date="2021-01" db="UniProtKB">
        <authorList>
            <consortium name="EnsemblMetazoa"/>
        </authorList>
    </citation>
    <scope>IDENTIFICATION</scope>
</reference>
<sequence>MDMLLKRLDESERNVHHMIEKGTLIAVKQDQLLENLQEQKVIMSDIVNHQTAFDAATSQASLLIQSSEPQEACQLQADLDSINERYTKLDTRTKDHGIYLENLSRRLSNFEAELENLEHWLLPSGHELDSNQIPQLPLIEFVNNWRVMASPEREQQYSLETVSARRKLTDKYCYWVE</sequence>
<dbReference type="GeneID" id="115921725"/>
<accession>A0A7M7NH96</accession>
<dbReference type="OrthoDB" id="10016565at2759"/>
<dbReference type="InParanoid" id="A0A7M7NH96"/>
<proteinExistence type="predicted"/>
<dbReference type="Proteomes" id="UP000007110">
    <property type="component" value="Unassembled WGS sequence"/>
</dbReference>
<dbReference type="SUPFAM" id="SSF46966">
    <property type="entry name" value="Spectrin repeat"/>
    <property type="match status" value="1"/>
</dbReference>
<reference evidence="2" key="1">
    <citation type="submission" date="2015-02" db="EMBL/GenBank/DDBJ databases">
        <title>Genome sequencing for Strongylocentrotus purpuratus.</title>
        <authorList>
            <person name="Murali S."/>
            <person name="Liu Y."/>
            <person name="Vee V."/>
            <person name="English A."/>
            <person name="Wang M."/>
            <person name="Skinner E."/>
            <person name="Han Y."/>
            <person name="Muzny D.M."/>
            <person name="Worley K.C."/>
            <person name="Gibbs R.A."/>
        </authorList>
    </citation>
    <scope>NUCLEOTIDE SEQUENCE</scope>
</reference>
<dbReference type="KEGG" id="spu:115921725"/>
<evidence type="ECO:0000313" key="2">
    <source>
        <dbReference type="Proteomes" id="UP000007110"/>
    </source>
</evidence>
<dbReference type="AlphaFoldDB" id="A0A7M7NH96"/>
<keyword evidence="2" id="KW-1185">Reference proteome</keyword>
<dbReference type="RefSeq" id="XP_030835615.1">
    <property type="nucleotide sequence ID" value="XM_030979755.1"/>
</dbReference>
<dbReference type="Gene3D" id="1.20.58.60">
    <property type="match status" value="1"/>
</dbReference>
<dbReference type="EnsemblMetazoa" id="XM_030979755">
    <property type="protein sequence ID" value="XP_030835615"/>
    <property type="gene ID" value="LOC115921725"/>
</dbReference>
<organism evidence="1 2">
    <name type="scientific">Strongylocentrotus purpuratus</name>
    <name type="common">Purple sea urchin</name>
    <dbReference type="NCBI Taxonomy" id="7668"/>
    <lineage>
        <taxon>Eukaryota</taxon>
        <taxon>Metazoa</taxon>
        <taxon>Echinodermata</taxon>
        <taxon>Eleutherozoa</taxon>
        <taxon>Echinozoa</taxon>
        <taxon>Echinoidea</taxon>
        <taxon>Euechinoidea</taxon>
        <taxon>Echinacea</taxon>
        <taxon>Camarodonta</taxon>
        <taxon>Echinidea</taxon>
        <taxon>Strongylocentrotidae</taxon>
        <taxon>Strongylocentrotus</taxon>
    </lineage>
</organism>
<name>A0A7M7NH96_STRPU</name>
<evidence type="ECO:0000313" key="1">
    <source>
        <dbReference type="EnsemblMetazoa" id="XP_030835615"/>
    </source>
</evidence>
<protein>
    <submittedName>
        <fullName evidence="1">Uncharacterized protein</fullName>
    </submittedName>
</protein>